<evidence type="ECO:0000256" key="4">
    <source>
        <dbReference type="ARBA" id="ARBA00022475"/>
    </source>
</evidence>
<feature type="transmembrane region" description="Helical" evidence="8">
    <location>
        <begin position="67"/>
        <end position="88"/>
    </location>
</feature>
<comment type="caution">
    <text evidence="11">The sequence shown here is derived from an EMBL/GenBank/DDBJ whole genome shotgun (WGS) entry which is preliminary data.</text>
</comment>
<keyword evidence="3" id="KW-0813">Transport</keyword>
<dbReference type="InterPro" id="IPR006037">
    <property type="entry name" value="RCK_C"/>
</dbReference>
<evidence type="ECO:0000256" key="2">
    <source>
        <dbReference type="ARBA" id="ARBA00009854"/>
    </source>
</evidence>
<gene>
    <name evidence="11" type="primary">aspT</name>
    <name evidence="11" type="ORF">HGA11_05345</name>
</gene>
<feature type="domain" description="YidE/YbjL duplication" evidence="10">
    <location>
        <begin position="18"/>
        <end position="180"/>
    </location>
</feature>
<dbReference type="GO" id="GO:0005886">
    <property type="term" value="C:plasma membrane"/>
    <property type="evidence" value="ECO:0007669"/>
    <property type="project" value="UniProtKB-SubCell"/>
</dbReference>
<evidence type="ECO:0000256" key="6">
    <source>
        <dbReference type="ARBA" id="ARBA00022989"/>
    </source>
</evidence>
<comment type="subcellular location">
    <subcellularLocation>
        <location evidence="1">Cell membrane</location>
        <topology evidence="1">Multi-pass membrane protein</topology>
    </subcellularLocation>
</comment>
<keyword evidence="5 8" id="KW-0812">Transmembrane</keyword>
<dbReference type="GO" id="GO:0008324">
    <property type="term" value="F:monoatomic cation transmembrane transporter activity"/>
    <property type="evidence" value="ECO:0007669"/>
    <property type="project" value="InterPro"/>
</dbReference>
<dbReference type="GO" id="GO:0006813">
    <property type="term" value="P:potassium ion transport"/>
    <property type="evidence" value="ECO:0007669"/>
    <property type="project" value="InterPro"/>
</dbReference>
<keyword evidence="7 8" id="KW-0472">Membrane</keyword>
<dbReference type="InterPro" id="IPR006512">
    <property type="entry name" value="YidE_YbjL"/>
</dbReference>
<dbReference type="PANTHER" id="PTHR30445:SF9">
    <property type="match status" value="1"/>
</dbReference>
<evidence type="ECO:0000256" key="7">
    <source>
        <dbReference type="ARBA" id="ARBA00023136"/>
    </source>
</evidence>
<reference evidence="11 12" key="1">
    <citation type="submission" date="2020-04" db="EMBL/GenBank/DDBJ databases">
        <title>MicrobeNet Type strains.</title>
        <authorList>
            <person name="Nicholson A.C."/>
        </authorList>
    </citation>
    <scope>NUCLEOTIDE SEQUENCE [LARGE SCALE GENOMIC DNA]</scope>
    <source>
        <strain evidence="11 12">ATCC 700731</strain>
    </source>
</reference>
<evidence type="ECO:0000259" key="9">
    <source>
        <dbReference type="Pfam" id="PF02080"/>
    </source>
</evidence>
<dbReference type="InterPro" id="IPR022457">
    <property type="entry name" value="Asp_Ala_antiprt"/>
</dbReference>
<accession>A0A7X6MM15</accession>
<feature type="transmembrane region" description="Helical" evidence="8">
    <location>
        <begin position="541"/>
        <end position="564"/>
    </location>
</feature>
<dbReference type="NCBIfam" id="TIGR01625">
    <property type="entry name" value="YidE_YbjL_dupl"/>
    <property type="match status" value="1"/>
</dbReference>
<organism evidence="11 12">
    <name type="scientific">Mycolicibacterium septicum DSM 44393</name>
    <dbReference type="NCBI Taxonomy" id="1341646"/>
    <lineage>
        <taxon>Bacteria</taxon>
        <taxon>Bacillati</taxon>
        <taxon>Actinomycetota</taxon>
        <taxon>Actinomycetes</taxon>
        <taxon>Mycobacteriales</taxon>
        <taxon>Mycobacteriaceae</taxon>
        <taxon>Mycolicibacterium</taxon>
    </lineage>
</organism>
<feature type="transmembrane region" description="Helical" evidence="8">
    <location>
        <begin position="410"/>
        <end position="430"/>
    </location>
</feature>
<feature type="transmembrane region" description="Helical" evidence="8">
    <location>
        <begin position="383"/>
        <end position="404"/>
    </location>
</feature>
<comment type="similarity">
    <text evidence="2">Belongs to the AAE transporter (TC 2.A.81) family.</text>
</comment>
<feature type="transmembrane region" description="Helical" evidence="8">
    <location>
        <begin position="168"/>
        <end position="189"/>
    </location>
</feature>
<dbReference type="NCBIfam" id="TIGR03802">
    <property type="entry name" value="Asp_Ala_antiprt"/>
    <property type="match status" value="1"/>
</dbReference>
<evidence type="ECO:0000256" key="3">
    <source>
        <dbReference type="ARBA" id="ARBA00022448"/>
    </source>
</evidence>
<feature type="transmembrane region" description="Helical" evidence="8">
    <location>
        <begin position="13"/>
        <end position="30"/>
    </location>
</feature>
<feature type="transmembrane region" description="Helical" evidence="8">
    <location>
        <begin position="37"/>
        <end position="55"/>
    </location>
</feature>
<feature type="domain" description="RCK C-terminal" evidence="9">
    <location>
        <begin position="323"/>
        <end position="375"/>
    </location>
</feature>
<proteinExistence type="inferred from homology"/>
<feature type="domain" description="YidE/YbjL duplication" evidence="10">
    <location>
        <begin position="390"/>
        <end position="557"/>
    </location>
</feature>
<feature type="transmembrane region" description="Helical" evidence="8">
    <location>
        <begin position="451"/>
        <end position="469"/>
    </location>
</feature>
<dbReference type="Pfam" id="PF06826">
    <property type="entry name" value="Asp-Al_Ex"/>
    <property type="match status" value="2"/>
</dbReference>
<protein>
    <submittedName>
        <fullName evidence="11">Aspartate-alanine antiporter</fullName>
    </submittedName>
</protein>
<dbReference type="InterPro" id="IPR036721">
    <property type="entry name" value="RCK_C_sf"/>
</dbReference>
<dbReference type="InterPro" id="IPR050144">
    <property type="entry name" value="AAE_transporter"/>
</dbReference>
<evidence type="ECO:0000256" key="8">
    <source>
        <dbReference type="SAM" id="Phobius"/>
    </source>
</evidence>
<evidence type="ECO:0000256" key="5">
    <source>
        <dbReference type="ARBA" id="ARBA00022692"/>
    </source>
</evidence>
<dbReference type="Proteomes" id="UP000518188">
    <property type="component" value="Unassembled WGS sequence"/>
</dbReference>
<dbReference type="PANTHER" id="PTHR30445">
    <property type="entry name" value="K(+)_H(+) ANTIPORTER SUBUNIT KHTT"/>
    <property type="match status" value="1"/>
</dbReference>
<name>A0A7X6MM15_9MYCO</name>
<dbReference type="Pfam" id="PF02080">
    <property type="entry name" value="TrkA_C"/>
    <property type="match status" value="1"/>
</dbReference>
<dbReference type="AlphaFoldDB" id="A0A7X6MM15"/>
<evidence type="ECO:0000313" key="11">
    <source>
        <dbReference type="EMBL" id="NKZ10396.1"/>
    </source>
</evidence>
<keyword evidence="4" id="KW-1003">Cell membrane</keyword>
<dbReference type="SUPFAM" id="SSF116726">
    <property type="entry name" value="TrkA C-terminal domain-like"/>
    <property type="match status" value="1"/>
</dbReference>
<feature type="transmembrane region" description="Helical" evidence="8">
    <location>
        <begin position="95"/>
        <end position="117"/>
    </location>
</feature>
<sequence>MTGISGVIEMLESTPEIALFVCLALGFAVGKVRVWKISLGGVAGTLLVAILIGMAGDIKLNDQVKTLAFAMFIFTLGYVSGPTFIASLNRKSLKYGLFTVVEIVSVLGITAAAILIMNLDVGTAAGLLAGGATESAVVGTATDAIAKLPLSDAEIATLQANVGTAYSISYICGLITIVLLSSQFFPLIMRVSLRDEAAKLWKQLGGGTDEDTATPAAPRIVGRVYQVTIAAGENVAHVLGNLGDETTIEQVSRGGRLLEVQPDLQLAFKDKVLVVGLRDKVVGAEDVIGQEVVGDDLAMNLDIADVVVTAKELKTTTLGQFKRDVRVEERRGVFLQRVTRGDKDLPVSDGTTIQHGDVVRLAGNSHDLQRLIDRIGFRLNPSITIDLVFISIGLVAGFLVGRLVLPIGDIPLTLGTGGGCLLAGLLFGWIRSKRPTFGQYASDAADVIKTLGLAVFICAVGLSSGPQAVSLVKEFGIGLPIAGVAMTAIPAFVSLFVAWKIMHLPAPLALGAITGQQCSTPGVTAVQQAAGNATPLMAYTIVYAFSNVALPLLGPIVVAMAHALGS</sequence>
<dbReference type="RefSeq" id="WP_049925087.1">
    <property type="nucleotide sequence ID" value="NZ_HG322951.1"/>
</dbReference>
<evidence type="ECO:0000256" key="1">
    <source>
        <dbReference type="ARBA" id="ARBA00004651"/>
    </source>
</evidence>
<feature type="transmembrane region" description="Helical" evidence="8">
    <location>
        <begin position="475"/>
        <end position="499"/>
    </location>
</feature>
<dbReference type="EMBL" id="JAAXPJ010000001">
    <property type="protein sequence ID" value="NKZ10396.1"/>
    <property type="molecule type" value="Genomic_DNA"/>
</dbReference>
<evidence type="ECO:0000313" key="12">
    <source>
        <dbReference type="Proteomes" id="UP000518188"/>
    </source>
</evidence>
<evidence type="ECO:0000259" key="10">
    <source>
        <dbReference type="Pfam" id="PF06826"/>
    </source>
</evidence>
<keyword evidence="6 8" id="KW-1133">Transmembrane helix</keyword>